<feature type="compositionally biased region" description="Low complexity" evidence="1">
    <location>
        <begin position="104"/>
        <end position="116"/>
    </location>
</feature>
<dbReference type="Proteomes" id="UP001465755">
    <property type="component" value="Unassembled WGS sequence"/>
</dbReference>
<gene>
    <name evidence="2" type="ORF">WJX73_000551</name>
</gene>
<name>A0AAW1PU90_9CHLO</name>
<keyword evidence="3" id="KW-1185">Reference proteome</keyword>
<reference evidence="2 3" key="1">
    <citation type="journal article" date="2024" name="Nat. Commun.">
        <title>Phylogenomics reveals the evolutionary origins of lichenization in chlorophyte algae.</title>
        <authorList>
            <person name="Puginier C."/>
            <person name="Libourel C."/>
            <person name="Otte J."/>
            <person name="Skaloud P."/>
            <person name="Haon M."/>
            <person name="Grisel S."/>
            <person name="Petersen M."/>
            <person name="Berrin J.G."/>
            <person name="Delaux P.M."/>
            <person name="Dal Grande F."/>
            <person name="Keller J."/>
        </authorList>
    </citation>
    <scope>NUCLEOTIDE SEQUENCE [LARGE SCALE GENOMIC DNA]</scope>
    <source>
        <strain evidence="2 3">SAG 2036</strain>
    </source>
</reference>
<accession>A0AAW1PU90</accession>
<protein>
    <submittedName>
        <fullName evidence="2">Uncharacterized protein</fullName>
    </submittedName>
</protein>
<dbReference type="EMBL" id="JALJOQ010000005">
    <property type="protein sequence ID" value="KAK9813330.1"/>
    <property type="molecule type" value="Genomic_DNA"/>
</dbReference>
<evidence type="ECO:0000313" key="3">
    <source>
        <dbReference type="Proteomes" id="UP001465755"/>
    </source>
</evidence>
<evidence type="ECO:0000256" key="1">
    <source>
        <dbReference type="SAM" id="MobiDB-lite"/>
    </source>
</evidence>
<proteinExistence type="predicted"/>
<feature type="region of interest" description="Disordered" evidence="1">
    <location>
        <begin position="92"/>
        <end position="128"/>
    </location>
</feature>
<evidence type="ECO:0000313" key="2">
    <source>
        <dbReference type="EMBL" id="KAK9813330.1"/>
    </source>
</evidence>
<dbReference type="AlphaFoldDB" id="A0AAW1PU90"/>
<comment type="caution">
    <text evidence="2">The sequence shown here is derived from an EMBL/GenBank/DDBJ whole genome shotgun (WGS) entry which is preliminary data.</text>
</comment>
<sequence>MYRAHSIRNLSYQGPACVIVTPGLSASDCQKQATADQLTFVSTDSGCAYPVASDCSSFPAVKACTGTTSDSITAAGKSGTFDSALVSNKGSPPLAIIQAPGPPTSGSSDSSEFGTGNAVSGPGSPNGK</sequence>
<organism evidence="2 3">
    <name type="scientific">Symbiochloris irregularis</name>
    <dbReference type="NCBI Taxonomy" id="706552"/>
    <lineage>
        <taxon>Eukaryota</taxon>
        <taxon>Viridiplantae</taxon>
        <taxon>Chlorophyta</taxon>
        <taxon>core chlorophytes</taxon>
        <taxon>Trebouxiophyceae</taxon>
        <taxon>Trebouxiales</taxon>
        <taxon>Trebouxiaceae</taxon>
        <taxon>Symbiochloris</taxon>
    </lineage>
</organism>